<keyword evidence="3" id="KW-1185">Reference proteome</keyword>
<dbReference type="GO" id="GO:0016874">
    <property type="term" value="F:ligase activity"/>
    <property type="evidence" value="ECO:0007669"/>
    <property type="project" value="UniProtKB-KW"/>
</dbReference>
<dbReference type="Proteomes" id="UP001058236">
    <property type="component" value="Chromosome"/>
</dbReference>
<dbReference type="Gene3D" id="3.90.1140.10">
    <property type="entry name" value="Cyclic phosphodiesterase"/>
    <property type="match status" value="1"/>
</dbReference>
<proteinExistence type="predicted"/>
<dbReference type="Pfam" id="PF13563">
    <property type="entry name" value="2_5_RNA_ligase2"/>
    <property type="match status" value="1"/>
</dbReference>
<dbReference type="RefSeq" id="WP_255239702.1">
    <property type="nucleotide sequence ID" value="NZ_CP101397.1"/>
</dbReference>
<dbReference type="SUPFAM" id="SSF55144">
    <property type="entry name" value="LigT-like"/>
    <property type="match status" value="1"/>
</dbReference>
<evidence type="ECO:0000313" key="2">
    <source>
        <dbReference type="EMBL" id="UTR81828.1"/>
    </source>
</evidence>
<feature type="region of interest" description="Disordered" evidence="1">
    <location>
        <begin position="164"/>
        <end position="187"/>
    </location>
</feature>
<accession>A0ABY5FDK1</accession>
<name>A0ABY5FDK1_9ACTN</name>
<protein>
    <submittedName>
        <fullName evidence="2">2'-5' RNA ligase family protein</fullName>
    </submittedName>
</protein>
<reference evidence="2" key="1">
    <citation type="submission" date="2022-07" db="EMBL/GenBank/DDBJ databases">
        <title>Genomic of Streptomyces cavourensis F2.</title>
        <authorList>
            <person name="Hu S."/>
            <person name="Liang W."/>
        </authorList>
    </citation>
    <scope>NUCLEOTIDE SEQUENCE</scope>
    <source>
        <strain evidence="2">F2</strain>
    </source>
</reference>
<keyword evidence="2" id="KW-0436">Ligase</keyword>
<dbReference type="InterPro" id="IPR009097">
    <property type="entry name" value="Cyclic_Pdiesterase"/>
</dbReference>
<sequence>MHSIELLPDAGTERAVRRVWRAVADAGLPSLADHGHPTNRPHLTLATADTLPAATRTVLAQALTALPLPLHLGGLLRFSGRFEVLAWAVRPDEALLALHEEVWRIVRETPEAGPPHPLLAPGRWVPHITLGRGRGAVWPGPDSRWLPPSASASASASASGTASGWWAAARRYDSKSRTTARIGPDRA</sequence>
<dbReference type="EMBL" id="CP101397">
    <property type="protein sequence ID" value="UTR81828.1"/>
    <property type="molecule type" value="Genomic_DNA"/>
</dbReference>
<organism evidence="2 3">
    <name type="scientific">Streptomyces cavourensis</name>
    <dbReference type="NCBI Taxonomy" id="67258"/>
    <lineage>
        <taxon>Bacteria</taxon>
        <taxon>Bacillati</taxon>
        <taxon>Actinomycetota</taxon>
        <taxon>Actinomycetes</taxon>
        <taxon>Kitasatosporales</taxon>
        <taxon>Streptomycetaceae</taxon>
        <taxon>Streptomyces</taxon>
    </lineage>
</organism>
<evidence type="ECO:0000313" key="3">
    <source>
        <dbReference type="Proteomes" id="UP001058236"/>
    </source>
</evidence>
<gene>
    <name evidence="2" type="ORF">NLU04_26780</name>
</gene>
<evidence type="ECO:0000256" key="1">
    <source>
        <dbReference type="SAM" id="MobiDB-lite"/>
    </source>
</evidence>